<name>A0ABY2RZY5_9PSEU</name>
<reference evidence="1 2" key="1">
    <citation type="journal article" date="2015" name="Antonie Van Leeuwenhoek">
        <title>Prauserella endophytica sp. nov., an endophytic actinobacterium isolated from Tamarix taklamakanensis.</title>
        <authorList>
            <person name="Liu J.M."/>
            <person name="Habden X."/>
            <person name="Guo L."/>
            <person name="Tuo L."/>
            <person name="Jiang Z.K."/>
            <person name="Liu S.W."/>
            <person name="Liu X.F."/>
            <person name="Chen L."/>
            <person name="Li R.F."/>
            <person name="Zhang Y.Q."/>
            <person name="Sun C.H."/>
        </authorList>
    </citation>
    <scope>NUCLEOTIDE SEQUENCE [LARGE SCALE GENOMIC DNA]</scope>
    <source>
        <strain evidence="1 2">CGMCC 4.7182</strain>
    </source>
</reference>
<evidence type="ECO:0000313" key="1">
    <source>
        <dbReference type="EMBL" id="TKG66952.1"/>
    </source>
</evidence>
<accession>A0ABY2RZY5</accession>
<dbReference type="Proteomes" id="UP000309992">
    <property type="component" value="Unassembled WGS sequence"/>
</dbReference>
<dbReference type="RefSeq" id="WP_112275496.1">
    <property type="nucleotide sequence ID" value="NZ_SWMS01000014.1"/>
</dbReference>
<proteinExistence type="predicted"/>
<comment type="caution">
    <text evidence="1">The sequence shown here is derived from an EMBL/GenBank/DDBJ whole genome shotgun (WGS) entry which is preliminary data.</text>
</comment>
<evidence type="ECO:0000313" key="2">
    <source>
        <dbReference type="Proteomes" id="UP000309992"/>
    </source>
</evidence>
<gene>
    <name evidence="1" type="ORF">FCN18_23870</name>
</gene>
<organism evidence="1 2">
    <name type="scientific">Prauserella endophytica</name>
    <dbReference type="NCBI Taxonomy" id="1592324"/>
    <lineage>
        <taxon>Bacteria</taxon>
        <taxon>Bacillati</taxon>
        <taxon>Actinomycetota</taxon>
        <taxon>Actinomycetes</taxon>
        <taxon>Pseudonocardiales</taxon>
        <taxon>Pseudonocardiaceae</taxon>
        <taxon>Prauserella</taxon>
        <taxon>Prauserella coralliicola group</taxon>
    </lineage>
</organism>
<protein>
    <submittedName>
        <fullName evidence="1">Uncharacterized protein</fullName>
    </submittedName>
</protein>
<sequence length="157" mass="17554">MPDQLLRIDCDRDHGPTYVDDNDEYADLAPCPWCLADDHWAVVLKHERAHDARKHRRHPGASTRLAQWLASQAYALGIISGYGITWNGACGGCVNGLRFRGRRPYVLGWESWKWGCLLKMRHRPGELIGFGMCGKCLPCPTCNSTTSGHNEGCPDAF</sequence>
<keyword evidence="2" id="KW-1185">Reference proteome</keyword>
<dbReference type="EMBL" id="SWMS01000014">
    <property type="protein sequence ID" value="TKG66952.1"/>
    <property type="molecule type" value="Genomic_DNA"/>
</dbReference>